<feature type="region of interest" description="Disordered" evidence="1">
    <location>
        <begin position="1"/>
        <end position="67"/>
    </location>
</feature>
<gene>
    <name evidence="2" type="ORF">P153DRAFT_383667</name>
</gene>
<proteinExistence type="predicted"/>
<accession>A0A6A6AK11</accession>
<dbReference type="RefSeq" id="XP_033525960.1">
    <property type="nucleotide sequence ID" value="XM_033670263.1"/>
</dbReference>
<organism evidence="2 3">
    <name type="scientific">Dothidotthia symphoricarpi CBS 119687</name>
    <dbReference type="NCBI Taxonomy" id="1392245"/>
    <lineage>
        <taxon>Eukaryota</taxon>
        <taxon>Fungi</taxon>
        <taxon>Dikarya</taxon>
        <taxon>Ascomycota</taxon>
        <taxon>Pezizomycotina</taxon>
        <taxon>Dothideomycetes</taxon>
        <taxon>Pleosporomycetidae</taxon>
        <taxon>Pleosporales</taxon>
        <taxon>Dothidotthiaceae</taxon>
        <taxon>Dothidotthia</taxon>
    </lineage>
</organism>
<dbReference type="AlphaFoldDB" id="A0A6A6AK11"/>
<dbReference type="Proteomes" id="UP000799771">
    <property type="component" value="Unassembled WGS sequence"/>
</dbReference>
<reference evidence="2" key="1">
    <citation type="journal article" date="2020" name="Stud. Mycol.">
        <title>101 Dothideomycetes genomes: a test case for predicting lifestyles and emergence of pathogens.</title>
        <authorList>
            <person name="Haridas S."/>
            <person name="Albert R."/>
            <person name="Binder M."/>
            <person name="Bloem J."/>
            <person name="Labutti K."/>
            <person name="Salamov A."/>
            <person name="Andreopoulos B."/>
            <person name="Baker S."/>
            <person name="Barry K."/>
            <person name="Bills G."/>
            <person name="Bluhm B."/>
            <person name="Cannon C."/>
            <person name="Castanera R."/>
            <person name="Culley D."/>
            <person name="Daum C."/>
            <person name="Ezra D."/>
            <person name="Gonzalez J."/>
            <person name="Henrissat B."/>
            <person name="Kuo A."/>
            <person name="Liang C."/>
            <person name="Lipzen A."/>
            <person name="Lutzoni F."/>
            <person name="Magnuson J."/>
            <person name="Mondo S."/>
            <person name="Nolan M."/>
            <person name="Ohm R."/>
            <person name="Pangilinan J."/>
            <person name="Park H.-J."/>
            <person name="Ramirez L."/>
            <person name="Alfaro M."/>
            <person name="Sun H."/>
            <person name="Tritt A."/>
            <person name="Yoshinaga Y."/>
            <person name="Zwiers L.-H."/>
            <person name="Turgeon B."/>
            <person name="Goodwin S."/>
            <person name="Spatafora J."/>
            <person name="Crous P."/>
            <person name="Grigoriev I."/>
        </authorList>
    </citation>
    <scope>NUCLEOTIDE SEQUENCE</scope>
    <source>
        <strain evidence="2">CBS 119687</strain>
    </source>
</reference>
<feature type="compositionally biased region" description="Low complexity" evidence="1">
    <location>
        <begin position="39"/>
        <end position="54"/>
    </location>
</feature>
<evidence type="ECO:0000256" key="1">
    <source>
        <dbReference type="SAM" id="MobiDB-lite"/>
    </source>
</evidence>
<protein>
    <submittedName>
        <fullName evidence="2">Uncharacterized protein</fullName>
    </submittedName>
</protein>
<dbReference type="OrthoDB" id="3771239at2759"/>
<evidence type="ECO:0000313" key="2">
    <source>
        <dbReference type="EMBL" id="KAF2131573.1"/>
    </source>
</evidence>
<name>A0A6A6AK11_9PLEO</name>
<evidence type="ECO:0000313" key="3">
    <source>
        <dbReference type="Proteomes" id="UP000799771"/>
    </source>
</evidence>
<keyword evidence="3" id="KW-1185">Reference proteome</keyword>
<dbReference type="GeneID" id="54410695"/>
<dbReference type="EMBL" id="ML977502">
    <property type="protein sequence ID" value="KAF2131573.1"/>
    <property type="molecule type" value="Genomic_DNA"/>
</dbReference>
<sequence>MTSKFTEILEPTQAPTYTHPHLNVSLEDILAEEGRKRSASQSSQGSQTGSDSSAPPSPTSSTHDHASKMGLLKRRAFTLGTKKALSRDATPPDPRSQLVSIDLDMLLHVLPFVFGERHRTQEEQFTQQSLPPPSLEPLDGFLSQARIYACLLLAKWCLMREGIACTIWRNLAE</sequence>